<dbReference type="RefSeq" id="XP_056789430.1">
    <property type="nucleotide sequence ID" value="XM_056935558.1"/>
</dbReference>
<reference evidence="12" key="2">
    <citation type="journal article" date="2023" name="IMA Fungus">
        <title>Comparative genomic study of the Penicillium genus elucidates a diverse pangenome and 15 lateral gene transfer events.</title>
        <authorList>
            <person name="Petersen C."/>
            <person name="Sorensen T."/>
            <person name="Nielsen M.R."/>
            <person name="Sondergaard T.E."/>
            <person name="Sorensen J.L."/>
            <person name="Fitzpatrick D.A."/>
            <person name="Frisvad J.C."/>
            <person name="Nielsen K.L."/>
        </authorList>
    </citation>
    <scope>NUCLEOTIDE SEQUENCE</scope>
    <source>
        <strain evidence="12">IBT 30728</strain>
    </source>
</reference>
<comment type="function">
    <text evidence="7">May be involved in telomere capping.</text>
</comment>
<keyword evidence="3" id="KW-0732">Signal</keyword>
<sequence>MSVSYDAGNEITNVTWITALLSERDVAGQIPINFVINPAVALSSACFGNGLYATKAAGDCISNLLAVGYRRLYVDLYWSTSRRKWTFCPAEIPNADSVVMSSAATADLTKSTVTTASSTYSTATGISGLATASSTGYENSNGETILQLGSYRCSRDLDLTTLSDILRGFFTNTKSQLLISTNYLILNLRVASNGLESADSTRPLAPENLPASDSERLGSALDQALASYLYTPSELASDRSNLGNSWFQVDEKHKPIVDYFTLHTDSAGIQSTPDGWPSSSYVQLAKTDRLFVGYGSIDPRLAAYDYKLDGDIIFPPGYLTSTINITTTSNGSVSSGCLFKPGATEISQANSSWAFSASLPIPAMSSGNETLASVTRLTSNIGGCGLSIVLNSTLFGETADANVANYRNVFLSTSWAWVDGQPNGAATGGGTNDVPSFDRCAVLDVSSQGHWRTANCSQHRRAACRIGTGPFSWSLSNATAEYNDAANHCPPQSSPAVPRTGLENTYLYRYLLNQPKDIIDPTSLDPAHREVFLDFNSIDITSCWVSGGPTAKCPYASDPQQLEHRTVLVAAIAGIIIVIITALTLFVKCNANRRNTRRRKRVIGGWEYEGVPS</sequence>
<evidence type="ECO:0000256" key="8">
    <source>
        <dbReference type="ARBA" id="ARBA00038159"/>
    </source>
</evidence>
<comment type="subcellular location">
    <subcellularLocation>
        <location evidence="1">Membrane</location>
        <topology evidence="1">Single-pass type I membrane protein</topology>
    </subcellularLocation>
</comment>
<comment type="similarity">
    <text evidence="8">Belongs to the MTC6 family.</text>
</comment>
<dbReference type="PANTHER" id="PTHR35518:SF2">
    <property type="entry name" value="MAINTENANCE OF TELOMERE CAPPING PROTEIN 6"/>
    <property type="match status" value="1"/>
</dbReference>
<evidence type="ECO:0000256" key="4">
    <source>
        <dbReference type="ARBA" id="ARBA00022989"/>
    </source>
</evidence>
<evidence type="ECO:0000256" key="9">
    <source>
        <dbReference type="ARBA" id="ARBA00039865"/>
    </source>
</evidence>
<accession>A0A9W9X5S2</accession>
<evidence type="ECO:0000256" key="1">
    <source>
        <dbReference type="ARBA" id="ARBA00004479"/>
    </source>
</evidence>
<keyword evidence="6" id="KW-0325">Glycoprotein</keyword>
<organism evidence="12 13">
    <name type="scientific">Penicillium diatomitis</name>
    <dbReference type="NCBI Taxonomy" id="2819901"/>
    <lineage>
        <taxon>Eukaryota</taxon>
        <taxon>Fungi</taxon>
        <taxon>Dikarya</taxon>
        <taxon>Ascomycota</taxon>
        <taxon>Pezizomycotina</taxon>
        <taxon>Eurotiomycetes</taxon>
        <taxon>Eurotiomycetidae</taxon>
        <taxon>Eurotiales</taxon>
        <taxon>Aspergillaceae</taxon>
        <taxon>Penicillium</taxon>
    </lineage>
</organism>
<dbReference type="GO" id="GO:0016020">
    <property type="term" value="C:membrane"/>
    <property type="evidence" value="ECO:0007669"/>
    <property type="project" value="UniProtKB-SubCell"/>
</dbReference>
<dbReference type="Proteomes" id="UP001148312">
    <property type="component" value="Unassembled WGS sequence"/>
</dbReference>
<dbReference type="CDD" id="cd00037">
    <property type="entry name" value="CLECT"/>
    <property type="match status" value="1"/>
</dbReference>
<keyword evidence="13" id="KW-1185">Reference proteome</keyword>
<dbReference type="EMBL" id="JAPWDQ010000006">
    <property type="protein sequence ID" value="KAJ5484160.1"/>
    <property type="molecule type" value="Genomic_DNA"/>
</dbReference>
<evidence type="ECO:0000256" key="3">
    <source>
        <dbReference type="ARBA" id="ARBA00022729"/>
    </source>
</evidence>
<evidence type="ECO:0000256" key="6">
    <source>
        <dbReference type="ARBA" id="ARBA00023180"/>
    </source>
</evidence>
<dbReference type="AlphaFoldDB" id="A0A9W9X5S2"/>
<protein>
    <recommendedName>
        <fullName evidence="9">Maintenance of telomere capping protein 6</fullName>
    </recommendedName>
</protein>
<dbReference type="GeneID" id="81625807"/>
<evidence type="ECO:0000313" key="13">
    <source>
        <dbReference type="Proteomes" id="UP001148312"/>
    </source>
</evidence>
<reference evidence="12" key="1">
    <citation type="submission" date="2022-12" db="EMBL/GenBank/DDBJ databases">
        <authorList>
            <person name="Petersen C."/>
        </authorList>
    </citation>
    <scope>NUCLEOTIDE SEQUENCE</scope>
    <source>
        <strain evidence="12">IBT 30728</strain>
    </source>
</reference>
<evidence type="ECO:0000313" key="12">
    <source>
        <dbReference type="EMBL" id="KAJ5484160.1"/>
    </source>
</evidence>
<gene>
    <name evidence="12" type="ORF">N7539_005956</name>
</gene>
<dbReference type="InterPro" id="IPR016187">
    <property type="entry name" value="CTDL_fold"/>
</dbReference>
<dbReference type="SUPFAM" id="SSF56436">
    <property type="entry name" value="C-type lectin-like"/>
    <property type="match status" value="1"/>
</dbReference>
<keyword evidence="4 10" id="KW-1133">Transmembrane helix</keyword>
<keyword evidence="2 10" id="KW-0812">Transmembrane</keyword>
<evidence type="ECO:0000256" key="10">
    <source>
        <dbReference type="SAM" id="Phobius"/>
    </source>
</evidence>
<keyword evidence="5 10" id="KW-0472">Membrane</keyword>
<dbReference type="InterPro" id="IPR051008">
    <property type="entry name" value="Telomere_Capping_Maintenance"/>
</dbReference>
<comment type="caution">
    <text evidence="12">The sequence shown here is derived from an EMBL/GenBank/DDBJ whole genome shotgun (WGS) entry which is preliminary data.</text>
</comment>
<dbReference type="PANTHER" id="PTHR35518">
    <property type="entry name" value="MAINTENANCE OF TELOMOERE CAPPING"/>
    <property type="match status" value="1"/>
</dbReference>
<evidence type="ECO:0000259" key="11">
    <source>
        <dbReference type="Pfam" id="PF25506"/>
    </source>
</evidence>
<feature type="transmembrane region" description="Helical" evidence="10">
    <location>
        <begin position="567"/>
        <end position="591"/>
    </location>
</feature>
<evidence type="ECO:0000256" key="5">
    <source>
        <dbReference type="ARBA" id="ARBA00023136"/>
    </source>
</evidence>
<proteinExistence type="inferred from homology"/>
<evidence type="ECO:0000256" key="7">
    <source>
        <dbReference type="ARBA" id="ARBA00037703"/>
    </source>
</evidence>
<feature type="domain" description="MTC6 partial TIM-barrel" evidence="11">
    <location>
        <begin position="18"/>
        <end position="394"/>
    </location>
</feature>
<dbReference type="InterPro" id="IPR057530">
    <property type="entry name" value="TIM-barrel_MTC6"/>
</dbReference>
<dbReference type="Pfam" id="PF25506">
    <property type="entry name" value="TIM-barrel_MTC6"/>
    <property type="match status" value="1"/>
</dbReference>
<name>A0A9W9X5S2_9EURO</name>
<evidence type="ECO:0000256" key="2">
    <source>
        <dbReference type="ARBA" id="ARBA00022692"/>
    </source>
</evidence>